<keyword evidence="2" id="KW-1185">Reference proteome</keyword>
<reference evidence="1 2" key="1">
    <citation type="journal article" date="2012" name="J. Virol.">
        <title>Complete Genome Sequences of 138 Mycobacteriophages.</title>
        <authorList>
            <consortium name="the Science Education Alliance Phage Hunters Advancing Genomics and Evolutionary Science Program"/>
            <consortium name="the KwaZulu-Natal Research Institute for Tuberculosis and HIV Mycobacterial Genetics Course Students"/>
            <consortium name="the Phage Hunters Integrating Research and Education Program"/>
            <person name="Hatfull G.F."/>
        </authorList>
    </citation>
    <scope>NUCLEOTIDE SEQUENCE [LARGE SCALE GENOMIC DNA]</scope>
</reference>
<dbReference type="Proteomes" id="UP000008902">
    <property type="component" value="Segment"/>
</dbReference>
<evidence type="ECO:0000313" key="2">
    <source>
        <dbReference type="Proteomes" id="UP000008902"/>
    </source>
</evidence>
<dbReference type="OrthoDB" id="27970at10239"/>
<accession>G1JV40</accession>
<dbReference type="EMBL" id="JN408461">
    <property type="protein sequence ID" value="AEL17878.1"/>
    <property type="molecule type" value="Genomic_DNA"/>
</dbReference>
<protein>
    <submittedName>
        <fullName evidence="1">Uncharacterized protein</fullName>
    </submittedName>
</protein>
<name>G1JV40_9CAUD</name>
<proteinExistence type="predicted"/>
<organism evidence="1 2">
    <name type="scientific">Mycobacterium phage Trixie</name>
    <dbReference type="NCBI Taxonomy" id="1071503"/>
    <lineage>
        <taxon>Viruses</taxon>
        <taxon>Duplodnaviria</taxon>
        <taxon>Heunggongvirae</taxon>
        <taxon>Uroviricota</taxon>
        <taxon>Caudoviricetes</taxon>
        <taxon>Fromanvirus</taxon>
        <taxon>Fromanvirus trixie</taxon>
    </lineage>
</organism>
<dbReference type="KEGG" id="vg:18565156"/>
<gene>
    <name evidence="1" type="primary">82</name>
    <name evidence="1" type="ORF">TRIXIE_82</name>
</gene>
<evidence type="ECO:0000313" key="1">
    <source>
        <dbReference type="EMBL" id="AEL17878.1"/>
    </source>
</evidence>
<sequence length="42" mass="4901">MKFKARCTGCTTKFEADKRRLFGISIRQHEVMTGHTVKVKEM</sequence>
<dbReference type="GeneID" id="18565156"/>
<dbReference type="RefSeq" id="YP_009017213.1">
    <property type="nucleotide sequence ID" value="NC_023731.1"/>
</dbReference>